<dbReference type="EMBL" id="JAEPES010000001">
    <property type="protein sequence ID" value="MBK4346151.1"/>
    <property type="molecule type" value="Genomic_DNA"/>
</dbReference>
<dbReference type="Proteomes" id="UP000636458">
    <property type="component" value="Unassembled WGS sequence"/>
</dbReference>
<feature type="compositionally biased region" description="Polar residues" evidence="1">
    <location>
        <begin position="1"/>
        <end position="12"/>
    </location>
</feature>
<reference evidence="3" key="1">
    <citation type="submission" date="2021-01" db="EMBL/GenBank/DDBJ databases">
        <title>Lacisediminihabitans sp. nov. strain G11-30, isolated from Antarctic Soil.</title>
        <authorList>
            <person name="Li J."/>
        </authorList>
    </citation>
    <scope>NUCLEOTIDE SEQUENCE</scope>
    <source>
        <strain evidence="3">G11-30</strain>
    </source>
</reference>
<sequence length="221" mass="22731">MSRQANSLSPVASPSGVGARPRGRSAQMRHTRMQYSLPIFAFTAALAFVVVLVFAPQTPAAYADPIAVGGAAAHPAPQSLSVIGPVSAPGARDNYTVTAKIIPVAPPVAAKGKAAAGPAVPAGEAQQIAYGMVQARGWGDDEFSCLVSLWNKESHWSTTAGNQSSGAYGIPQALPGSKMASAGADWETSAATQITWGLGYISGRYGTPCNAWGHSQSTGWY</sequence>
<keyword evidence="2" id="KW-0472">Membrane</keyword>
<protein>
    <submittedName>
        <fullName evidence="3">Lytic transglycosylase domain-containing protein</fullName>
    </submittedName>
</protein>
<organism evidence="3 4">
    <name type="scientific">Lacisediminihabitans changchengi</name>
    <dbReference type="NCBI Taxonomy" id="2787634"/>
    <lineage>
        <taxon>Bacteria</taxon>
        <taxon>Bacillati</taxon>
        <taxon>Actinomycetota</taxon>
        <taxon>Actinomycetes</taxon>
        <taxon>Micrococcales</taxon>
        <taxon>Microbacteriaceae</taxon>
        <taxon>Lacisediminihabitans</taxon>
    </lineage>
</organism>
<comment type="caution">
    <text evidence="3">The sequence shown here is derived from an EMBL/GenBank/DDBJ whole genome shotgun (WGS) entry which is preliminary data.</text>
</comment>
<evidence type="ECO:0000256" key="1">
    <source>
        <dbReference type="SAM" id="MobiDB-lite"/>
    </source>
</evidence>
<proteinExistence type="predicted"/>
<keyword evidence="2" id="KW-0812">Transmembrane</keyword>
<keyword evidence="4" id="KW-1185">Reference proteome</keyword>
<gene>
    <name evidence="3" type="ORF">IV501_00755</name>
</gene>
<evidence type="ECO:0000313" key="3">
    <source>
        <dbReference type="EMBL" id="MBK4346151.1"/>
    </source>
</evidence>
<accession>A0A934SIZ9</accession>
<evidence type="ECO:0000256" key="2">
    <source>
        <dbReference type="SAM" id="Phobius"/>
    </source>
</evidence>
<feature type="transmembrane region" description="Helical" evidence="2">
    <location>
        <begin position="35"/>
        <end position="55"/>
    </location>
</feature>
<evidence type="ECO:0000313" key="4">
    <source>
        <dbReference type="Proteomes" id="UP000636458"/>
    </source>
</evidence>
<feature type="region of interest" description="Disordered" evidence="1">
    <location>
        <begin position="1"/>
        <end position="27"/>
    </location>
</feature>
<dbReference type="AlphaFoldDB" id="A0A934SIZ9"/>
<dbReference type="SUPFAM" id="SSF53955">
    <property type="entry name" value="Lysozyme-like"/>
    <property type="match status" value="1"/>
</dbReference>
<dbReference type="InterPro" id="IPR023346">
    <property type="entry name" value="Lysozyme-like_dom_sf"/>
</dbReference>
<name>A0A934SIZ9_9MICO</name>
<keyword evidence="2" id="KW-1133">Transmembrane helix</keyword>